<keyword evidence="2" id="KW-1185">Reference proteome</keyword>
<evidence type="ECO:0000313" key="2">
    <source>
        <dbReference type="Proteomes" id="UP001230908"/>
    </source>
</evidence>
<dbReference type="Proteomes" id="UP001230908">
    <property type="component" value="Unassembled WGS sequence"/>
</dbReference>
<name>A0ABU0Z8A9_9ACTN</name>
<reference evidence="1 2" key="1">
    <citation type="submission" date="2023-08" db="EMBL/GenBank/DDBJ databases">
        <title>Phytohabitans sansha sp. nov., isolated from marine sediment.</title>
        <authorList>
            <person name="Zhao Y."/>
            <person name="Yi K."/>
        </authorList>
    </citation>
    <scope>NUCLEOTIDE SEQUENCE [LARGE SCALE GENOMIC DNA]</scope>
    <source>
        <strain evidence="1 2">ZYX-F-186</strain>
    </source>
</reference>
<comment type="caution">
    <text evidence="1">The sequence shown here is derived from an EMBL/GenBank/DDBJ whole genome shotgun (WGS) entry which is preliminary data.</text>
</comment>
<dbReference type="RefSeq" id="WP_308710568.1">
    <property type="nucleotide sequence ID" value="NZ_JAVHUY010000002.1"/>
</dbReference>
<accession>A0ABU0Z8A9</accession>
<protein>
    <submittedName>
        <fullName evidence="1">Uncharacterized protein</fullName>
    </submittedName>
</protein>
<dbReference type="EMBL" id="JAVHUY010000002">
    <property type="protein sequence ID" value="MDQ7903284.1"/>
    <property type="molecule type" value="Genomic_DNA"/>
</dbReference>
<evidence type="ECO:0000313" key="1">
    <source>
        <dbReference type="EMBL" id="MDQ7903284.1"/>
    </source>
</evidence>
<organism evidence="1 2">
    <name type="scientific">Phytohabitans maris</name>
    <dbReference type="NCBI Taxonomy" id="3071409"/>
    <lineage>
        <taxon>Bacteria</taxon>
        <taxon>Bacillati</taxon>
        <taxon>Actinomycetota</taxon>
        <taxon>Actinomycetes</taxon>
        <taxon>Micromonosporales</taxon>
        <taxon>Micromonosporaceae</taxon>
    </lineage>
</organism>
<sequence length="44" mass="4222">MTEAAGGSTVAARWFSPDEAAALPLTVVAAAAVSRMTTGLGGTG</sequence>
<proteinExistence type="predicted"/>
<gene>
    <name evidence="1" type="ORF">RB614_01960</name>
</gene>